<dbReference type="Gene3D" id="2.40.50.140">
    <property type="entry name" value="Nucleic acid-binding proteins"/>
    <property type="match status" value="1"/>
</dbReference>
<keyword evidence="3 4" id="KW-0949">S-adenosyl-L-methionine</keyword>
<accession>A0ABU3IBK4</accession>
<evidence type="ECO:0000313" key="6">
    <source>
        <dbReference type="EMBL" id="MDT3767731.1"/>
    </source>
</evidence>
<dbReference type="SUPFAM" id="SSF53335">
    <property type="entry name" value="S-adenosyl-L-methionine-dependent methyltransferases"/>
    <property type="match status" value="1"/>
</dbReference>
<sequence>MTLLTNLEILRPAHGGTCITHTPDGRTVFVSDTLPGEVVDAEVTQERSKIAFARAVNIHKASPDRRPHIWPEAHAEQVGGADLGHVTEPAQRQWKSAVITDQLQRIGGPKTLKHIQNILPNGKLAVKAATGDETGLALHRRTRVDFDVTRDKQLAMSREGTNELVPIETMPLADEALLDLGLFTDPKWRERYRISKRVRAVAPNAGGRRVAIGKQVFNAQGRRVQPVATWKVKYHDHETFFDVHVNGFWQAHRAAPHDLVHAVMEATKPQPGEVVLELYSGAGLLSYFLANAVGQYGRFASLEGGKQAVMDARYNLRGMDTPMDLRSGRVDGRSVLRAWSELEQRPDLVVLDPPRTGAGREVTAALASIAPARIVLVSCDPAAGARDIHNLISRGYAVDHFEALDLFPQTHHVEIVTSLRKI</sequence>
<dbReference type="RefSeq" id="WP_313273569.1">
    <property type="nucleotide sequence ID" value="NZ_JASXSX010000001.1"/>
</dbReference>
<evidence type="ECO:0000313" key="7">
    <source>
        <dbReference type="Proteomes" id="UP001247542"/>
    </source>
</evidence>
<keyword evidence="2 4" id="KW-0808">Transferase</keyword>
<keyword evidence="1 4" id="KW-0489">Methyltransferase</keyword>
<evidence type="ECO:0000256" key="2">
    <source>
        <dbReference type="ARBA" id="ARBA00022679"/>
    </source>
</evidence>
<comment type="similarity">
    <text evidence="4">Belongs to the class I-like SAM-binding methyltransferase superfamily. RNA M5U methyltransferase family.</text>
</comment>
<proteinExistence type="inferred from homology"/>
<dbReference type="InterPro" id="IPR030391">
    <property type="entry name" value="MeTrfase_TrmA_CS"/>
</dbReference>
<feature type="binding site" evidence="4">
    <location>
        <position position="279"/>
    </location>
    <ligand>
        <name>S-adenosyl-L-methionine</name>
        <dbReference type="ChEBI" id="CHEBI:59789"/>
    </ligand>
</feature>
<dbReference type="InterPro" id="IPR010280">
    <property type="entry name" value="U5_MeTrfase_fam"/>
</dbReference>
<feature type="binding site" evidence="4">
    <location>
        <position position="303"/>
    </location>
    <ligand>
        <name>S-adenosyl-L-methionine</name>
        <dbReference type="ChEBI" id="CHEBI:59789"/>
    </ligand>
</feature>
<dbReference type="PANTHER" id="PTHR11061">
    <property type="entry name" value="RNA M5U METHYLTRANSFERASE"/>
    <property type="match status" value="1"/>
</dbReference>
<evidence type="ECO:0000259" key="5">
    <source>
        <dbReference type="PROSITE" id="PS50926"/>
    </source>
</evidence>
<dbReference type="InterPro" id="IPR012340">
    <property type="entry name" value="NA-bd_OB-fold"/>
</dbReference>
<dbReference type="InterPro" id="IPR029063">
    <property type="entry name" value="SAM-dependent_MTases_sf"/>
</dbReference>
<keyword evidence="7" id="KW-1185">Reference proteome</keyword>
<evidence type="ECO:0000256" key="4">
    <source>
        <dbReference type="PROSITE-ProRule" id="PRU01024"/>
    </source>
</evidence>
<evidence type="ECO:0000256" key="3">
    <source>
        <dbReference type="ARBA" id="ARBA00022691"/>
    </source>
</evidence>
<dbReference type="Pfam" id="PF05958">
    <property type="entry name" value="tRNA_U5-meth_tr"/>
    <property type="match status" value="1"/>
</dbReference>
<dbReference type="Pfam" id="PF01938">
    <property type="entry name" value="TRAM"/>
    <property type="match status" value="1"/>
</dbReference>
<dbReference type="PROSITE" id="PS50926">
    <property type="entry name" value="TRAM"/>
    <property type="match status" value="1"/>
</dbReference>
<comment type="caution">
    <text evidence="6">The sequence shown here is derived from an EMBL/GenBank/DDBJ whole genome shotgun (WGS) entry which is preliminary data.</text>
</comment>
<dbReference type="EMBL" id="JASXSX010000001">
    <property type="protein sequence ID" value="MDT3767731.1"/>
    <property type="molecule type" value="Genomic_DNA"/>
</dbReference>
<dbReference type="PANTHER" id="PTHR11061:SF30">
    <property type="entry name" value="TRNA (URACIL(54)-C(5))-METHYLTRANSFERASE"/>
    <property type="match status" value="1"/>
</dbReference>
<feature type="binding site" evidence="4">
    <location>
        <position position="352"/>
    </location>
    <ligand>
        <name>S-adenosyl-L-methionine</name>
        <dbReference type="ChEBI" id="CHEBI:59789"/>
    </ligand>
</feature>
<dbReference type="PROSITE" id="PS01231">
    <property type="entry name" value="TRMA_2"/>
    <property type="match status" value="1"/>
</dbReference>
<feature type="binding site" evidence="4">
    <location>
        <position position="250"/>
    </location>
    <ligand>
        <name>S-adenosyl-L-methionine</name>
        <dbReference type="ChEBI" id="CHEBI:59789"/>
    </ligand>
</feature>
<dbReference type="Gene3D" id="3.40.50.150">
    <property type="entry name" value="Vaccinia Virus protein VP39"/>
    <property type="match status" value="1"/>
</dbReference>
<gene>
    <name evidence="6" type="ORF">QS713_06620</name>
</gene>
<dbReference type="Proteomes" id="UP001247542">
    <property type="component" value="Unassembled WGS sequence"/>
</dbReference>
<dbReference type="SUPFAM" id="SSF50249">
    <property type="entry name" value="Nucleic acid-binding proteins"/>
    <property type="match status" value="1"/>
</dbReference>
<evidence type="ECO:0000256" key="1">
    <source>
        <dbReference type="ARBA" id="ARBA00022603"/>
    </source>
</evidence>
<protein>
    <submittedName>
        <fullName evidence="6">TRAM domain-containing protein</fullName>
    </submittedName>
</protein>
<name>A0ABU3IBK4_9ACTO</name>
<dbReference type="PROSITE" id="PS51687">
    <property type="entry name" value="SAM_MT_RNA_M5U"/>
    <property type="match status" value="1"/>
</dbReference>
<organism evidence="6 7">
    <name type="scientific">Gleimia hominis</name>
    <dbReference type="NCBI Taxonomy" id="595468"/>
    <lineage>
        <taxon>Bacteria</taxon>
        <taxon>Bacillati</taxon>
        <taxon>Actinomycetota</taxon>
        <taxon>Actinomycetes</taxon>
        <taxon>Actinomycetales</taxon>
        <taxon>Actinomycetaceae</taxon>
        <taxon>Gleimia</taxon>
    </lineage>
</organism>
<dbReference type="InterPro" id="IPR002792">
    <property type="entry name" value="TRAM_dom"/>
</dbReference>
<feature type="domain" description="TRAM" evidence="5">
    <location>
        <begin position="1"/>
        <end position="57"/>
    </location>
</feature>
<dbReference type="Gene3D" id="2.40.50.1070">
    <property type="match status" value="1"/>
</dbReference>
<reference evidence="6 7" key="1">
    <citation type="submission" date="2023-06" db="EMBL/GenBank/DDBJ databases">
        <title>Draft genome sequence of Gleimia hominis type strain CCUG 57540T.</title>
        <authorList>
            <person name="Salva-Serra F."/>
            <person name="Cardew S."/>
            <person name="Jensie Markopoulos S."/>
            <person name="Ohlen M."/>
            <person name="Inganas E."/>
            <person name="Svensson-Stadler L."/>
            <person name="Moore E.R.B."/>
        </authorList>
    </citation>
    <scope>NUCLEOTIDE SEQUENCE [LARGE SCALE GENOMIC DNA]</scope>
    <source>
        <strain evidence="6 7">CCUG 57540</strain>
    </source>
</reference>
<feature type="active site" description="Nucleophile" evidence="4">
    <location>
        <position position="379"/>
    </location>
</feature>